<dbReference type="RefSeq" id="WP_171226090.1">
    <property type="nucleotide sequence ID" value="NZ_CP053085.1"/>
</dbReference>
<dbReference type="GO" id="GO:0031125">
    <property type="term" value="P:rRNA 3'-end processing"/>
    <property type="evidence" value="ECO:0007669"/>
    <property type="project" value="TreeGrafter"/>
</dbReference>
<dbReference type="PROSITE" id="PS51831">
    <property type="entry name" value="HD"/>
    <property type="match status" value="1"/>
</dbReference>
<dbReference type="SMART" id="SM00471">
    <property type="entry name" value="HDc"/>
    <property type="match status" value="1"/>
</dbReference>
<sequence length="332" mass="36472">MSRFDLRTAAVGDRVQHEFLVRDRAEKMTKAGMPFVVLTLANGSGSIDTAPIWSEKLDWCLGADRGKVVQVIGDIGTFGDKGAGKRQLTVTAPLRVLPSDQFDPTEFLPRIDVETERVWDAFDDLRAKITSPTVKAAVDLFFADDEFRVRFERTPGAVNGHHSQLGGLLLHVFEVTKIAKTIATTVRKANADLAVAGAMLHDIGKVEAYSTSPEGFAHTPTGMLLGHVTLGALMFDRKLRDSGLSLAVAQRDELLHFILSHHGALEFGSPVQPMTVEAEIVHWADEASAKATDMVDELADPELFPPGTDVEVSAKRSWRLGRKLWRRPAPWD</sequence>
<dbReference type="InterPro" id="IPR003607">
    <property type="entry name" value="HD/PDEase_dom"/>
</dbReference>
<dbReference type="NCBIfam" id="TIGR00277">
    <property type="entry name" value="HDIG"/>
    <property type="match status" value="1"/>
</dbReference>
<dbReference type="Proteomes" id="UP000500938">
    <property type="component" value="Chromosome"/>
</dbReference>
<dbReference type="InterPro" id="IPR050798">
    <property type="entry name" value="YhaM_exoribonuc/phosphodiest"/>
</dbReference>
<dbReference type="PANTHER" id="PTHR37294:SF1">
    <property type="entry name" value="3'-5' EXORIBONUCLEASE YHAM"/>
    <property type="match status" value="1"/>
</dbReference>
<feature type="domain" description="HD" evidence="2">
    <location>
        <begin position="168"/>
        <end position="290"/>
    </location>
</feature>
<dbReference type="EMBL" id="CP053085">
    <property type="protein sequence ID" value="QJR36657.1"/>
    <property type="molecule type" value="Genomic_DNA"/>
</dbReference>
<dbReference type="InterPro" id="IPR006674">
    <property type="entry name" value="HD_domain"/>
</dbReference>
<gene>
    <name evidence="3" type="ORF">HKW67_14625</name>
</gene>
<evidence type="ECO:0000256" key="1">
    <source>
        <dbReference type="ARBA" id="ARBA00022801"/>
    </source>
</evidence>
<dbReference type="AlphaFoldDB" id="A0A6M4ISZ6"/>
<accession>A0A6M4ISZ6</accession>
<reference evidence="3 4" key="1">
    <citation type="submission" date="2020-05" db="EMBL/GenBank/DDBJ databases">
        <title>Complete genome sequence of Gemmatimonas greenlandica TET16.</title>
        <authorList>
            <person name="Zeng Y."/>
        </authorList>
    </citation>
    <scope>NUCLEOTIDE SEQUENCE [LARGE SCALE GENOMIC DNA]</scope>
    <source>
        <strain evidence="3 4">TET16</strain>
    </source>
</reference>
<evidence type="ECO:0000313" key="4">
    <source>
        <dbReference type="Proteomes" id="UP000500938"/>
    </source>
</evidence>
<dbReference type="CDD" id="cd00077">
    <property type="entry name" value="HDc"/>
    <property type="match status" value="1"/>
</dbReference>
<name>A0A6M4ISZ6_9BACT</name>
<evidence type="ECO:0000259" key="2">
    <source>
        <dbReference type="PROSITE" id="PS51831"/>
    </source>
</evidence>
<protein>
    <submittedName>
        <fullName evidence="3">HD domain-containing protein</fullName>
    </submittedName>
</protein>
<proteinExistence type="predicted"/>
<keyword evidence="1" id="KW-0378">Hydrolase</keyword>
<dbReference type="Gene3D" id="1.10.3210.10">
    <property type="entry name" value="Hypothetical protein af1432"/>
    <property type="match status" value="1"/>
</dbReference>
<dbReference type="SUPFAM" id="SSF109604">
    <property type="entry name" value="HD-domain/PDEase-like"/>
    <property type="match status" value="1"/>
</dbReference>
<dbReference type="PANTHER" id="PTHR37294">
    <property type="entry name" value="3'-5' EXORIBONUCLEASE YHAM"/>
    <property type="match status" value="1"/>
</dbReference>
<evidence type="ECO:0000313" key="3">
    <source>
        <dbReference type="EMBL" id="QJR36657.1"/>
    </source>
</evidence>
<keyword evidence="4" id="KW-1185">Reference proteome</keyword>
<dbReference type="InterPro" id="IPR006675">
    <property type="entry name" value="HDIG_dom"/>
</dbReference>
<dbReference type="KEGG" id="ggr:HKW67_14625"/>
<dbReference type="GO" id="GO:0016787">
    <property type="term" value="F:hydrolase activity"/>
    <property type="evidence" value="ECO:0007669"/>
    <property type="project" value="UniProtKB-KW"/>
</dbReference>
<dbReference type="Pfam" id="PF01966">
    <property type="entry name" value="HD"/>
    <property type="match status" value="1"/>
</dbReference>
<organism evidence="3 4">
    <name type="scientific">Gemmatimonas groenlandica</name>
    <dbReference type="NCBI Taxonomy" id="2732249"/>
    <lineage>
        <taxon>Bacteria</taxon>
        <taxon>Pseudomonadati</taxon>
        <taxon>Gemmatimonadota</taxon>
        <taxon>Gemmatimonadia</taxon>
        <taxon>Gemmatimonadales</taxon>
        <taxon>Gemmatimonadaceae</taxon>
        <taxon>Gemmatimonas</taxon>
    </lineage>
</organism>